<dbReference type="OrthoDB" id="9794372at2"/>
<dbReference type="EMBL" id="CP019948">
    <property type="protein sequence ID" value="ARN80494.1"/>
    <property type="molecule type" value="Genomic_DNA"/>
</dbReference>
<dbReference type="Gene3D" id="1.10.10.10">
    <property type="entry name" value="Winged helix-like DNA-binding domain superfamily/Winged helix DNA-binding domain"/>
    <property type="match status" value="1"/>
</dbReference>
<dbReference type="InterPro" id="IPR036388">
    <property type="entry name" value="WH-like_DNA-bd_sf"/>
</dbReference>
<dbReference type="GO" id="GO:0003677">
    <property type="term" value="F:DNA binding"/>
    <property type="evidence" value="ECO:0007669"/>
    <property type="project" value="InterPro"/>
</dbReference>
<dbReference type="AlphaFoldDB" id="A0A1W6MSC5"/>
<dbReference type="KEGG" id="mbry:B1812_04740"/>
<dbReference type="SUPFAM" id="SSF88659">
    <property type="entry name" value="Sigma3 and sigma4 domains of RNA polymerase sigma factors"/>
    <property type="match status" value="1"/>
</dbReference>
<dbReference type="NCBIfam" id="TIGR02937">
    <property type="entry name" value="sigma70-ECF"/>
    <property type="match status" value="1"/>
</dbReference>
<dbReference type="PANTHER" id="PTHR30173:SF43">
    <property type="entry name" value="ECF RNA POLYMERASE SIGMA FACTOR SIGI-RELATED"/>
    <property type="match status" value="1"/>
</dbReference>
<dbReference type="Gene3D" id="1.10.1740.10">
    <property type="match status" value="1"/>
</dbReference>
<evidence type="ECO:0000313" key="4">
    <source>
        <dbReference type="EMBL" id="ARN80494.1"/>
    </source>
</evidence>
<comment type="subunit">
    <text evidence="1">Interacts transiently with the RNA polymerase catalytic core formed by RpoA, RpoB, RpoC and RpoZ (2 alpha, 1 beta, 1 beta' and 1 omega subunit) to form the RNA polymerase holoenzyme that can initiate transcription.</text>
</comment>
<dbReference type="GO" id="GO:0016987">
    <property type="term" value="F:sigma factor activity"/>
    <property type="evidence" value="ECO:0007669"/>
    <property type="project" value="InterPro"/>
</dbReference>
<dbReference type="NCBIfam" id="NF007214">
    <property type="entry name" value="PRK09636.1"/>
    <property type="match status" value="1"/>
</dbReference>
<dbReference type="InterPro" id="IPR052704">
    <property type="entry name" value="ECF_Sigma-70_Domain"/>
</dbReference>
<dbReference type="InterPro" id="IPR013325">
    <property type="entry name" value="RNA_pol_sigma_r2"/>
</dbReference>
<dbReference type="InterPro" id="IPR014284">
    <property type="entry name" value="RNA_pol_sigma-70_dom"/>
</dbReference>
<accession>A0A1W6MSC5</accession>
<name>A0A1W6MSC5_9HYPH</name>
<protein>
    <submittedName>
        <fullName evidence="4">RNA polymerase sigma factor SigJ</fullName>
    </submittedName>
</protein>
<keyword evidence="5" id="KW-1185">Reference proteome</keyword>
<dbReference type="Pfam" id="PF04542">
    <property type="entry name" value="Sigma70_r2"/>
    <property type="match status" value="1"/>
</dbReference>
<sequence>MPAPEPTPASAAAEGVAIDPATSFRPLRSRLMGIAYRMLGSVADAEDIVQDAYVRWHAAERSEIRVPASYLARVVTRLCLDHLKSARVRRESYVGPWLPEPLIASPEQEGADTQEVSLLLMLVLERLSPLERAAFLLHDLFDLSFNEIAETLEREASACRQLAARARKRVRDTRPRFALNSDEGPRIADAFFEASRTGNADALRQLLAEAVVAYTDGGGRRPAALNPILGRDRVARMFLGLARKSAYLQPPILRRGFINALPGFVTVERGGVLQTTALLIENALIARIYIVRNPDKLRHLSTGEPLSGT</sequence>
<gene>
    <name evidence="4" type="ORF">B1812_04740</name>
</gene>
<dbReference type="SUPFAM" id="SSF54427">
    <property type="entry name" value="NTF2-like"/>
    <property type="match status" value="1"/>
</dbReference>
<organism evidence="4 5">
    <name type="scientific">Methylocystis bryophila</name>
    <dbReference type="NCBI Taxonomy" id="655015"/>
    <lineage>
        <taxon>Bacteria</taxon>
        <taxon>Pseudomonadati</taxon>
        <taxon>Pseudomonadota</taxon>
        <taxon>Alphaproteobacteria</taxon>
        <taxon>Hyphomicrobiales</taxon>
        <taxon>Methylocystaceae</taxon>
        <taxon>Methylocystis</taxon>
    </lineage>
</organism>
<dbReference type="InterPro" id="IPR013324">
    <property type="entry name" value="RNA_pol_sigma_r3/r4-like"/>
</dbReference>
<feature type="domain" description="RNA polymerase sigma-70 region 2" evidence="2">
    <location>
        <begin position="25"/>
        <end position="87"/>
    </location>
</feature>
<dbReference type="InterPro" id="IPR007627">
    <property type="entry name" value="RNA_pol_sigma70_r2"/>
</dbReference>
<dbReference type="InterPro" id="IPR013249">
    <property type="entry name" value="RNA_pol_sigma70_r4_t2"/>
</dbReference>
<evidence type="ECO:0000259" key="3">
    <source>
        <dbReference type="Pfam" id="PF08281"/>
    </source>
</evidence>
<proteinExistence type="predicted"/>
<dbReference type="Proteomes" id="UP000193978">
    <property type="component" value="Chromosome"/>
</dbReference>
<dbReference type="PANTHER" id="PTHR30173">
    <property type="entry name" value="SIGMA 19 FACTOR"/>
    <property type="match status" value="1"/>
</dbReference>
<evidence type="ECO:0000256" key="1">
    <source>
        <dbReference type="ARBA" id="ARBA00011344"/>
    </source>
</evidence>
<evidence type="ECO:0000313" key="5">
    <source>
        <dbReference type="Proteomes" id="UP000193978"/>
    </source>
</evidence>
<dbReference type="Pfam" id="PF08281">
    <property type="entry name" value="Sigma70_r4_2"/>
    <property type="match status" value="1"/>
</dbReference>
<reference evidence="4 5" key="1">
    <citation type="submission" date="2017-02" db="EMBL/GenBank/DDBJ databases">
        <authorList>
            <person name="Peterson S.W."/>
        </authorList>
    </citation>
    <scope>NUCLEOTIDE SEQUENCE [LARGE SCALE GENOMIC DNA]</scope>
    <source>
        <strain evidence="4 5">S285</strain>
    </source>
</reference>
<feature type="domain" description="RNA polymerase sigma factor 70 region 4 type 2" evidence="3">
    <location>
        <begin position="119"/>
        <end position="169"/>
    </location>
</feature>
<dbReference type="InterPro" id="IPR032710">
    <property type="entry name" value="NTF2-like_dom_sf"/>
</dbReference>
<evidence type="ECO:0000259" key="2">
    <source>
        <dbReference type="Pfam" id="PF04542"/>
    </source>
</evidence>
<dbReference type="STRING" id="655015.B1812_04740"/>
<dbReference type="GO" id="GO:0006352">
    <property type="term" value="P:DNA-templated transcription initiation"/>
    <property type="evidence" value="ECO:0007669"/>
    <property type="project" value="InterPro"/>
</dbReference>
<dbReference type="RefSeq" id="WP_085770558.1">
    <property type="nucleotide sequence ID" value="NZ_AP027149.1"/>
</dbReference>
<dbReference type="SUPFAM" id="SSF88946">
    <property type="entry name" value="Sigma2 domain of RNA polymerase sigma factors"/>
    <property type="match status" value="1"/>
</dbReference>